<dbReference type="GO" id="GO:0042802">
    <property type="term" value="F:identical protein binding"/>
    <property type="evidence" value="ECO:0007669"/>
    <property type="project" value="TreeGrafter"/>
</dbReference>
<dbReference type="PANTHER" id="PTHR40448">
    <property type="entry name" value="TWO-COMPONENT SENSOR HISTIDINE KINASE"/>
    <property type="match status" value="1"/>
</dbReference>
<name>A0A380JEM7_STRDO</name>
<keyword evidence="1" id="KW-0472">Membrane</keyword>
<dbReference type="InterPro" id="IPR036890">
    <property type="entry name" value="HATPase_C_sf"/>
</dbReference>
<accession>A0A380JEM7</accession>
<dbReference type="Gene3D" id="3.30.565.10">
    <property type="entry name" value="Histidine kinase-like ATPase, C-terminal domain"/>
    <property type="match status" value="1"/>
</dbReference>
<keyword evidence="1" id="KW-0812">Transmembrane</keyword>
<evidence type="ECO:0000313" key="4">
    <source>
        <dbReference type="Proteomes" id="UP000254082"/>
    </source>
</evidence>
<protein>
    <submittedName>
        <fullName evidence="3">Histidine kinase of the competence regulon, ComD</fullName>
        <ecNumber evidence="3">2.7.13.3</ecNumber>
    </submittedName>
</protein>
<evidence type="ECO:0000256" key="1">
    <source>
        <dbReference type="SAM" id="Phobius"/>
    </source>
</evidence>
<dbReference type="GO" id="GO:0004673">
    <property type="term" value="F:protein histidine kinase activity"/>
    <property type="evidence" value="ECO:0007669"/>
    <property type="project" value="UniProtKB-EC"/>
</dbReference>
<keyword evidence="1" id="KW-1133">Transmembrane helix</keyword>
<feature type="transmembrane region" description="Helical" evidence="1">
    <location>
        <begin position="31"/>
        <end position="50"/>
    </location>
</feature>
<dbReference type="SUPFAM" id="SSF55874">
    <property type="entry name" value="ATPase domain of HSP90 chaperone/DNA topoisomerase II/histidine kinase"/>
    <property type="match status" value="1"/>
</dbReference>
<gene>
    <name evidence="3" type="primary">dcuS</name>
    <name evidence="3" type="ORF">NCTC11391_01285</name>
</gene>
<dbReference type="InterPro" id="IPR032834">
    <property type="entry name" value="NatK-like_C"/>
</dbReference>
<dbReference type="Pfam" id="PF14501">
    <property type="entry name" value="HATPase_c_5"/>
    <property type="match status" value="1"/>
</dbReference>
<evidence type="ECO:0000259" key="2">
    <source>
        <dbReference type="Pfam" id="PF14501"/>
    </source>
</evidence>
<dbReference type="EC" id="2.7.13.3" evidence="3"/>
<dbReference type="AlphaFoldDB" id="A0A380JEM7"/>
<sequence length="448" mass="51791">MLSLVYLNRTFQMLLWSFVELFIIRRSLKIRIPWAYQLAFLVVSSLPYLWLTEFFYANQFFEFALICLLIFKFSKKVTNTWLKLFFAFYVKLGVDIIARFTLFVIVVPLFPHFAVQKLPIVSIILQVLLTLFGNEVIIRYFKMDFLRINEVVEDKSIQSVILFHNIFFLAYFLVLWLTYVLVTPFGLINATEAANFRINTSTLFMLVFLSFISMLNFKVATIYEERLVSQKESELKNITDYSHQIENLYAKIRSFRHDYSNILTSLRYSADHDDLASVRQTLDEITRESDQILGTKEFEIANLANLKDDALKSIFSSKLSKAIDLGLDIKVEILNPIGLPVSFSSLDFIRLVSNLLDNAIEAANESEDEQLLISYFKHDDTYVFILANSTKEKTDNIAQLFQTGVSSKGKDRGVGLAIVKKILSTYPNVRLNTSNQNGLFTQHLEVQE</sequence>
<proteinExistence type="predicted"/>
<feature type="transmembrane region" description="Helical" evidence="1">
    <location>
        <begin position="162"/>
        <end position="182"/>
    </location>
</feature>
<dbReference type="SMR" id="A0A380JEM7"/>
<keyword evidence="3" id="KW-0808">Transferase</keyword>
<feature type="transmembrane region" description="Helical" evidence="1">
    <location>
        <begin position="86"/>
        <end position="114"/>
    </location>
</feature>
<dbReference type="RefSeq" id="WP_002998464.1">
    <property type="nucleotide sequence ID" value="NZ_UHFA01000002.1"/>
</dbReference>
<feature type="transmembrane region" description="Helical" evidence="1">
    <location>
        <begin position="120"/>
        <end position="141"/>
    </location>
</feature>
<dbReference type="OrthoDB" id="1656061at2"/>
<feature type="domain" description="Sensor histidine kinase NatK-like C-terminal" evidence="2">
    <location>
        <begin position="346"/>
        <end position="446"/>
    </location>
</feature>
<feature type="transmembrane region" description="Helical" evidence="1">
    <location>
        <begin position="56"/>
        <end position="74"/>
    </location>
</feature>
<dbReference type="Proteomes" id="UP000254082">
    <property type="component" value="Unassembled WGS sequence"/>
</dbReference>
<organism evidence="3 4">
    <name type="scientific">Streptococcus downei MFe28</name>
    <dbReference type="NCBI Taxonomy" id="764290"/>
    <lineage>
        <taxon>Bacteria</taxon>
        <taxon>Bacillati</taxon>
        <taxon>Bacillota</taxon>
        <taxon>Bacilli</taxon>
        <taxon>Lactobacillales</taxon>
        <taxon>Streptococcaceae</taxon>
        <taxon>Streptococcus</taxon>
    </lineage>
</organism>
<reference evidence="3 4" key="1">
    <citation type="submission" date="2018-06" db="EMBL/GenBank/DDBJ databases">
        <authorList>
            <consortium name="Pathogen Informatics"/>
            <person name="Doyle S."/>
        </authorList>
    </citation>
    <scope>NUCLEOTIDE SEQUENCE [LARGE SCALE GENOMIC DNA]</scope>
    <source>
        <strain evidence="4">NCTC 11391</strain>
    </source>
</reference>
<keyword evidence="3" id="KW-0418">Kinase</keyword>
<dbReference type="EMBL" id="UHFA01000002">
    <property type="protein sequence ID" value="SUN36240.1"/>
    <property type="molecule type" value="Genomic_DNA"/>
</dbReference>
<dbReference type="PANTHER" id="PTHR40448:SF1">
    <property type="entry name" value="TWO-COMPONENT SENSOR HISTIDINE KINASE"/>
    <property type="match status" value="1"/>
</dbReference>
<keyword evidence="4" id="KW-1185">Reference proteome</keyword>
<feature type="transmembrane region" description="Helical" evidence="1">
    <location>
        <begin position="202"/>
        <end position="223"/>
    </location>
</feature>
<evidence type="ECO:0000313" key="3">
    <source>
        <dbReference type="EMBL" id="SUN36240.1"/>
    </source>
</evidence>